<feature type="domain" description="Ig-like" evidence="3">
    <location>
        <begin position="149"/>
        <end position="253"/>
    </location>
</feature>
<dbReference type="EMBL" id="CM002911">
    <property type="protein sequence ID" value="KMY95781.1"/>
    <property type="molecule type" value="Genomic_DNA"/>
</dbReference>
<feature type="domain" description="Ig-like" evidence="3">
    <location>
        <begin position="70"/>
        <end position="147"/>
    </location>
</feature>
<dbReference type="AlphaFoldDB" id="A0A0J9RIS0"/>
<dbReference type="Proteomes" id="UP000035880">
    <property type="component" value="Chromosome 2R"/>
</dbReference>
<dbReference type="GO" id="GO:0050808">
    <property type="term" value="P:synapse organization"/>
    <property type="evidence" value="ECO:0007669"/>
    <property type="project" value="TreeGrafter"/>
</dbReference>
<dbReference type="EMBL" id="CM002911">
    <property type="protein sequence ID" value="KMY95780.1"/>
    <property type="molecule type" value="Genomic_DNA"/>
</dbReference>
<name>A0A0J9RIS0_DROSI</name>
<dbReference type="InterPro" id="IPR007110">
    <property type="entry name" value="Ig-like_dom"/>
</dbReference>
<evidence type="ECO:0000256" key="2">
    <source>
        <dbReference type="SAM" id="SignalP"/>
    </source>
</evidence>
<evidence type="ECO:0000256" key="1">
    <source>
        <dbReference type="ARBA" id="ARBA00023319"/>
    </source>
</evidence>
<reference evidence="5" key="2">
    <citation type="submission" date="2014-06" db="EMBL/GenBank/DDBJ databases">
        <authorList>
            <person name="Hu T."/>
            <person name="Eisen M.B."/>
            <person name="Thornton K.R."/>
            <person name="Andolfatto P."/>
        </authorList>
    </citation>
    <scope>NUCLEOTIDE SEQUENCE</scope>
    <source>
        <strain evidence="5">W501</strain>
    </source>
</reference>
<dbReference type="PANTHER" id="PTHR45080">
    <property type="entry name" value="CONTACTIN 5"/>
    <property type="match status" value="1"/>
</dbReference>
<proteinExistence type="predicted"/>
<dbReference type="SMART" id="SM00409">
    <property type="entry name" value="IG"/>
    <property type="match status" value="3"/>
</dbReference>
<keyword evidence="1" id="KW-0393">Immunoglobulin domain</keyword>
<organism evidence="5">
    <name type="scientific">Drosophila simulans</name>
    <name type="common">Fruit fly</name>
    <dbReference type="NCBI Taxonomy" id="7240"/>
    <lineage>
        <taxon>Eukaryota</taxon>
        <taxon>Metazoa</taxon>
        <taxon>Ecdysozoa</taxon>
        <taxon>Arthropoda</taxon>
        <taxon>Hexapoda</taxon>
        <taxon>Insecta</taxon>
        <taxon>Pterygota</taxon>
        <taxon>Neoptera</taxon>
        <taxon>Endopterygota</taxon>
        <taxon>Diptera</taxon>
        <taxon>Brachycera</taxon>
        <taxon>Muscomorpha</taxon>
        <taxon>Ephydroidea</taxon>
        <taxon>Drosophilidae</taxon>
        <taxon>Drosophila</taxon>
        <taxon>Sophophora</taxon>
    </lineage>
</organism>
<dbReference type="SMART" id="SM00408">
    <property type="entry name" value="IGc2"/>
    <property type="match status" value="3"/>
</dbReference>
<dbReference type="GO" id="GO:0005886">
    <property type="term" value="C:plasma membrane"/>
    <property type="evidence" value="ECO:0007669"/>
    <property type="project" value="TreeGrafter"/>
</dbReference>
<dbReference type="InterPro" id="IPR050958">
    <property type="entry name" value="Cell_Adh-Cytoskel_Orgn"/>
</dbReference>
<reference evidence="5" key="3">
    <citation type="submission" date="2015-04" db="EMBL/GenBank/DDBJ databases">
        <authorList>
            <consortium name="FlyBase"/>
        </authorList>
    </citation>
    <scope>NUCLEOTIDE SEQUENCE</scope>
    <source>
        <strain evidence="5">W501</strain>
    </source>
</reference>
<keyword evidence="2" id="KW-0732">Signal</keyword>
<sequence>MIKARDSTRLLLISLLIGQLYVSCSGSPIDADDKGTDYQDDEYEYGDDGDDADTQIFDVTKNHAEQEAPPYFEVMDLRVEAKPGDDVVLNCDARNFQLSNAVMWYKNRIIIANGQNPINQRVQCMLNNSILLRNVSPEDSDDYYCEILPQRVRQHTALRVGARLSILCDDRDITDRSQTFRQGDHHKLECRTYLPDNATIKWSFNDLNGQPSAVDNQNGVIILDNVDEKNAGDYQCLADDGSRHPPHGTVHIDVQYSPIVSTHRHNVNTEKGATAELYCNYRAKPIGRSYFIKDGKTLQLSDKYSLKDSVHNGHNRTTLLVREVTDSDLGEYLCQVENAIGSNEVKVHVSYNPETPQFEDMTVEGNKVTLHWLVRSHQLLSEAMLDYQLTGSYTWSTVQVLETHRHNNTDNIWKITHQLELSRGVWHARVKTKNTKGWSHFSNDHVFEIPEYSEVDKDEEVEMPPDEIVRAGIMPMSKGAASSMQRLNVGVILLAALLLRVRL</sequence>
<dbReference type="Pfam" id="PF13927">
    <property type="entry name" value="Ig_3"/>
    <property type="match status" value="2"/>
</dbReference>
<dbReference type="GO" id="GO:0043025">
    <property type="term" value="C:neuronal cell body"/>
    <property type="evidence" value="ECO:0007669"/>
    <property type="project" value="TreeGrafter"/>
</dbReference>
<dbReference type="GO" id="GO:0030424">
    <property type="term" value="C:axon"/>
    <property type="evidence" value="ECO:0007669"/>
    <property type="project" value="TreeGrafter"/>
</dbReference>
<feature type="domain" description="Ig-like" evidence="3">
    <location>
        <begin position="258"/>
        <end position="350"/>
    </location>
</feature>
<dbReference type="InterPro" id="IPR003598">
    <property type="entry name" value="Ig_sub2"/>
</dbReference>
<accession>A0A0J9RIS0</accession>
<dbReference type="GO" id="GO:0008046">
    <property type="term" value="F:axon guidance receptor activity"/>
    <property type="evidence" value="ECO:0007669"/>
    <property type="project" value="TreeGrafter"/>
</dbReference>
<protein>
    <submittedName>
        <fullName evidence="4">Uncharacterized protein, isoform B</fullName>
    </submittedName>
    <submittedName>
        <fullName evidence="5">Uncharacterized protein, isoform C</fullName>
    </submittedName>
</protein>
<gene>
    <name evidence="5" type="primary">Dsim\GD11664</name>
    <name evidence="5" type="ORF">Dsimw501_GD11664</name>
</gene>
<dbReference type="InterPro" id="IPR036179">
    <property type="entry name" value="Ig-like_dom_sf"/>
</dbReference>
<dbReference type="SUPFAM" id="SSF48726">
    <property type="entry name" value="Immunoglobulin"/>
    <property type="match status" value="3"/>
</dbReference>
<reference evidence="5" key="1">
    <citation type="journal article" date="2013" name="Genome Res.">
        <title>A second-generation assembly of the Drosophila simulans genome provides new insights into patterns of lineage-specific divergence.</title>
        <authorList>
            <person name="Hu T.T."/>
            <person name="Eisen M.B."/>
            <person name="Thornton K.R."/>
            <person name="Andolfatto P."/>
        </authorList>
    </citation>
    <scope>NUCLEOTIDE SEQUENCE [LARGE SCALE GENOMIC DNA]</scope>
    <source>
        <strain evidence="5">W501</strain>
    </source>
</reference>
<evidence type="ECO:0000259" key="3">
    <source>
        <dbReference type="PROSITE" id="PS50835"/>
    </source>
</evidence>
<evidence type="ECO:0000313" key="5">
    <source>
        <dbReference type="EMBL" id="KMY95781.1"/>
    </source>
</evidence>
<dbReference type="InterPro" id="IPR003599">
    <property type="entry name" value="Ig_sub"/>
</dbReference>
<feature type="signal peptide" evidence="2">
    <location>
        <begin position="1"/>
        <end position="26"/>
    </location>
</feature>
<dbReference type="Bgee" id="FBgn0183404">
    <property type="expression patterns" value="Expressed in adult organism and 3 other cell types or tissues"/>
</dbReference>
<feature type="chain" id="PRO_5007412078" evidence="2">
    <location>
        <begin position="27"/>
        <end position="503"/>
    </location>
</feature>
<dbReference type="Pfam" id="PF07679">
    <property type="entry name" value="I-set"/>
    <property type="match status" value="1"/>
</dbReference>
<dbReference type="PANTHER" id="PTHR45080:SF38">
    <property type="entry name" value="FI23916P1-RELATED"/>
    <property type="match status" value="1"/>
</dbReference>
<dbReference type="Gene3D" id="2.60.40.10">
    <property type="entry name" value="Immunoglobulins"/>
    <property type="match status" value="3"/>
</dbReference>
<dbReference type="GO" id="GO:0007156">
    <property type="term" value="P:homophilic cell adhesion via plasma membrane adhesion molecules"/>
    <property type="evidence" value="ECO:0007669"/>
    <property type="project" value="TreeGrafter"/>
</dbReference>
<dbReference type="InterPro" id="IPR013098">
    <property type="entry name" value="Ig_I-set"/>
</dbReference>
<dbReference type="PROSITE" id="PS50835">
    <property type="entry name" value="IG_LIKE"/>
    <property type="match status" value="3"/>
</dbReference>
<dbReference type="KEGG" id="dsi:Dsimw501_GD11664"/>
<dbReference type="OrthoDB" id="6159398at2759"/>
<evidence type="ECO:0000313" key="4">
    <source>
        <dbReference type="EMBL" id="KMY95780.1"/>
    </source>
</evidence>
<dbReference type="CDD" id="cd00096">
    <property type="entry name" value="Ig"/>
    <property type="match status" value="2"/>
</dbReference>
<dbReference type="InterPro" id="IPR013783">
    <property type="entry name" value="Ig-like_fold"/>
</dbReference>